<proteinExistence type="predicted"/>
<dbReference type="EMBL" id="JACCJC010000061">
    <property type="protein sequence ID" value="KAF6231076.1"/>
    <property type="molecule type" value="Genomic_DNA"/>
</dbReference>
<sequence length="136" mass="14151">MDSSELSMSSSSSTTFGIQSAGEAYESSGALFTQGCKINESQGCSTACQDPFQITLGSTHVAELHGTVELAPNPVLQSSGGANPSERSVEIAGRFAINTTNPGFQSLASNVIRTIQGWFRGGFGYGRAPAMVSLYS</sequence>
<organism evidence="1 2">
    <name type="scientific">Letharia columbiana</name>
    <dbReference type="NCBI Taxonomy" id="112416"/>
    <lineage>
        <taxon>Eukaryota</taxon>
        <taxon>Fungi</taxon>
        <taxon>Dikarya</taxon>
        <taxon>Ascomycota</taxon>
        <taxon>Pezizomycotina</taxon>
        <taxon>Lecanoromycetes</taxon>
        <taxon>OSLEUM clade</taxon>
        <taxon>Lecanoromycetidae</taxon>
        <taxon>Lecanorales</taxon>
        <taxon>Lecanorineae</taxon>
        <taxon>Parmeliaceae</taxon>
        <taxon>Letharia</taxon>
    </lineage>
</organism>
<name>A0A8H6L0L6_9LECA</name>
<dbReference type="Proteomes" id="UP000578531">
    <property type="component" value="Unassembled WGS sequence"/>
</dbReference>
<reference evidence="1 2" key="1">
    <citation type="journal article" date="2020" name="Genomics">
        <title>Complete, high-quality genomes from long-read metagenomic sequencing of two wolf lichen thalli reveals enigmatic genome architecture.</title>
        <authorList>
            <person name="McKenzie S.K."/>
            <person name="Walston R.F."/>
            <person name="Allen J.L."/>
        </authorList>
    </citation>
    <scope>NUCLEOTIDE SEQUENCE [LARGE SCALE GENOMIC DNA]</scope>
    <source>
        <strain evidence="1">WasteWater2</strain>
    </source>
</reference>
<gene>
    <name evidence="1" type="ORF">HO173_010776</name>
</gene>
<dbReference type="AlphaFoldDB" id="A0A8H6L0L6"/>
<accession>A0A8H6L0L6</accession>
<dbReference type="GeneID" id="59292422"/>
<evidence type="ECO:0000313" key="1">
    <source>
        <dbReference type="EMBL" id="KAF6231076.1"/>
    </source>
</evidence>
<comment type="caution">
    <text evidence="1">The sequence shown here is derived from an EMBL/GenBank/DDBJ whole genome shotgun (WGS) entry which is preliminary data.</text>
</comment>
<protein>
    <submittedName>
        <fullName evidence="1">Uncharacterized protein</fullName>
    </submittedName>
</protein>
<evidence type="ECO:0000313" key="2">
    <source>
        <dbReference type="Proteomes" id="UP000578531"/>
    </source>
</evidence>
<keyword evidence="2" id="KW-1185">Reference proteome</keyword>
<dbReference type="RefSeq" id="XP_037160509.1">
    <property type="nucleotide sequence ID" value="XM_037312661.1"/>
</dbReference>